<keyword evidence="1" id="KW-0677">Repeat</keyword>
<gene>
    <name evidence="4" type="ORF">SLS60_005233</name>
</gene>
<dbReference type="Gene3D" id="3.40.50.300">
    <property type="entry name" value="P-loop containing nucleotide triphosphate hydrolases"/>
    <property type="match status" value="1"/>
</dbReference>
<keyword evidence="5" id="KW-1185">Reference proteome</keyword>
<comment type="caution">
    <text evidence="4">The sequence shown here is derived from an EMBL/GenBank/DDBJ whole genome shotgun (WGS) entry which is preliminary data.</text>
</comment>
<dbReference type="InterPro" id="IPR056884">
    <property type="entry name" value="NPHP3-like_N"/>
</dbReference>
<evidence type="ECO:0000313" key="4">
    <source>
        <dbReference type="EMBL" id="KAL1603645.1"/>
    </source>
</evidence>
<dbReference type="SUPFAM" id="SSF52540">
    <property type="entry name" value="P-loop containing nucleoside triphosphate hydrolases"/>
    <property type="match status" value="1"/>
</dbReference>
<organism evidence="4 5">
    <name type="scientific">Paraconiothyrium brasiliense</name>
    <dbReference type="NCBI Taxonomy" id="300254"/>
    <lineage>
        <taxon>Eukaryota</taxon>
        <taxon>Fungi</taxon>
        <taxon>Dikarya</taxon>
        <taxon>Ascomycota</taxon>
        <taxon>Pezizomycotina</taxon>
        <taxon>Dothideomycetes</taxon>
        <taxon>Pleosporomycetidae</taxon>
        <taxon>Pleosporales</taxon>
        <taxon>Massarineae</taxon>
        <taxon>Didymosphaeriaceae</taxon>
        <taxon>Paraconiothyrium</taxon>
    </lineage>
</organism>
<sequence length="1120" mass="127711">MDPLAGLSLACNIMQVIQFSAETLAVFKRMKDGVSLDAYVETNRQSLVTAMEKLKSTLSTPSVLNGVPRDASLLQVCNEIVTVSDALHKQVQKSWPDRGASKARMLRKSVAYQLKYKSATEKLTQQLDRLQNRMESEILISLRQALIQDQSEMCGRFQNLDNDLRNFHDNLIAGQTHLEGLVDRQSGQIKKAIRDESQKTRERIIQSAQETRDFIDTTESERISDTAYQQFLESFRFPGMNARRNAIEISHPDTFQWIFKEPEKTKQSDNKAPKWSSFPAWLRGGTGTYWISGKAGAGKSTLMKYLLGVKTTRDILSENSSDTMIISAFIWSLGTSMQKSLVGVLCTLLYEVFALNRDICRQMMREKQSDFHLKRETSDWSLQELELLFSSVVRKCPCPVSVFIDGLDEIDRTKPTEMTSLMRWLENISALRTVQVCVSSRPEPIFENRLRQYSHLRVQDLTAKDIEHYVTDRVRSLEFNFDVPAQDIQDLVESIVSRAEGVFLWAHLVVEHIRTDTENFSSWETLYQRVEELPSGLHQMYKAMWERYNSDSDIYRAETAFNLNTLLVNQNDIESGHLLLFMLKSNVDIQIQILRGGETVSIYSLVKECPRFDANAVARCGGLITTSGIPTPRLLPELDEGQRRLLETRILGKGDWFMMSFGHRSAADFLLNTSTGRDILQYDRATAIEHAIGQAKALLCHYILTEGHHAIGRAMTHVSPLLQEFRTPDFTSAIFDLCVEGCGRRPNFLKRNIWADLLHAGFLAEVQDQLQRLPSEELYQLKVQLLAYMCKDGTISTLPDVSDFMVELLHCVRPQELSNNTPFLLHRSLVGHLFTHAEDLLFGRHDRTTRRFVDLLLQKCGGIEGLSKSRVLVMLPHYSSIMQSELPTESRWYPCSTVPTRFHAELDLRDGRTSRAHAALVETSILDVFFAEDSLLQRYVNSTQGLSPARRTCLQKPVMVVRLDTERNDITGEYNISGFDSKPIYHVDTRLDLEEQLGSKYSSGKYSDLAFKGRQKLDSKKTLDLLIRKGYLSRECVDPVNPLRALLDERVLARAKPPQLSDIDWSFEIDCECLEQASRDVVEKERKAGNPKAISPCKGGMLLWEATKQWNLALWSHHAC</sequence>
<protein>
    <recommendedName>
        <fullName evidence="3">Nephrocystin 3-like N-terminal domain-containing protein</fullName>
    </recommendedName>
</protein>
<accession>A0ABR3RGT3</accession>
<dbReference type="PANTHER" id="PTHR10039">
    <property type="entry name" value="AMELOGENIN"/>
    <property type="match status" value="1"/>
</dbReference>
<dbReference type="Proteomes" id="UP001521785">
    <property type="component" value="Unassembled WGS sequence"/>
</dbReference>
<keyword evidence="2" id="KW-0175">Coiled coil</keyword>
<dbReference type="Pfam" id="PF24883">
    <property type="entry name" value="NPHP3_N"/>
    <property type="match status" value="1"/>
</dbReference>
<evidence type="ECO:0000256" key="2">
    <source>
        <dbReference type="SAM" id="Coils"/>
    </source>
</evidence>
<reference evidence="4 5" key="1">
    <citation type="submission" date="2024-02" db="EMBL/GenBank/DDBJ databases">
        <title>De novo assembly and annotation of 12 fungi associated with fruit tree decline syndrome in Ontario, Canada.</title>
        <authorList>
            <person name="Sulman M."/>
            <person name="Ellouze W."/>
            <person name="Ilyukhin E."/>
        </authorList>
    </citation>
    <scope>NUCLEOTIDE SEQUENCE [LARGE SCALE GENOMIC DNA]</scope>
    <source>
        <strain evidence="4 5">M42-189</strain>
    </source>
</reference>
<name>A0ABR3RGT3_9PLEO</name>
<dbReference type="EMBL" id="JAKJXO020000006">
    <property type="protein sequence ID" value="KAL1603645.1"/>
    <property type="molecule type" value="Genomic_DNA"/>
</dbReference>
<evidence type="ECO:0000313" key="5">
    <source>
        <dbReference type="Proteomes" id="UP001521785"/>
    </source>
</evidence>
<dbReference type="InterPro" id="IPR027417">
    <property type="entry name" value="P-loop_NTPase"/>
</dbReference>
<proteinExistence type="predicted"/>
<dbReference type="PANTHER" id="PTHR10039:SF5">
    <property type="entry name" value="NACHT DOMAIN-CONTAINING PROTEIN"/>
    <property type="match status" value="1"/>
</dbReference>
<feature type="coiled-coil region" evidence="2">
    <location>
        <begin position="113"/>
        <end position="140"/>
    </location>
</feature>
<feature type="domain" description="Nephrocystin 3-like N-terminal" evidence="3">
    <location>
        <begin position="276"/>
        <end position="441"/>
    </location>
</feature>
<evidence type="ECO:0000256" key="1">
    <source>
        <dbReference type="ARBA" id="ARBA00022737"/>
    </source>
</evidence>
<evidence type="ECO:0000259" key="3">
    <source>
        <dbReference type="Pfam" id="PF24883"/>
    </source>
</evidence>